<keyword evidence="3" id="KW-0548">Nucleotidyltransferase</keyword>
<dbReference type="PANTHER" id="PTHR46969:SF1">
    <property type="entry name" value="BIFUNCTIONAL PROTEIN HLDE"/>
    <property type="match status" value="1"/>
</dbReference>
<evidence type="ECO:0000256" key="8">
    <source>
        <dbReference type="ARBA" id="ARBA00047428"/>
    </source>
</evidence>
<evidence type="ECO:0000313" key="12">
    <source>
        <dbReference type="Proteomes" id="UP001165135"/>
    </source>
</evidence>
<dbReference type="AlphaFoldDB" id="A0A9W6RS41"/>
<gene>
    <name evidence="11" type="primary">hldE</name>
    <name evidence="11" type="ORF">Airi01_089800</name>
</gene>
<dbReference type="EMBL" id="BSTJ01000015">
    <property type="protein sequence ID" value="GLY80713.1"/>
    <property type="molecule type" value="Genomic_DNA"/>
</dbReference>
<comment type="caution">
    <text evidence="11">The sequence shown here is derived from an EMBL/GenBank/DDBJ whole genome shotgun (WGS) entry which is preliminary data.</text>
</comment>
<dbReference type="EC" id="2.7.7.70" evidence="1"/>
<comment type="catalytic activity">
    <reaction evidence="8">
        <text>D-glycero-beta-D-manno-heptose 1-phosphate + ATP + H(+) = ADP-D-glycero-beta-D-manno-heptose + diphosphate</text>
        <dbReference type="Rhea" id="RHEA:27465"/>
        <dbReference type="ChEBI" id="CHEBI:15378"/>
        <dbReference type="ChEBI" id="CHEBI:30616"/>
        <dbReference type="ChEBI" id="CHEBI:33019"/>
        <dbReference type="ChEBI" id="CHEBI:59967"/>
        <dbReference type="ChEBI" id="CHEBI:61593"/>
        <dbReference type="EC" id="2.7.7.70"/>
    </reaction>
</comment>
<evidence type="ECO:0000256" key="2">
    <source>
        <dbReference type="ARBA" id="ARBA00022679"/>
    </source>
</evidence>
<dbReference type="GO" id="GO:0005829">
    <property type="term" value="C:cytosol"/>
    <property type="evidence" value="ECO:0007669"/>
    <property type="project" value="TreeGrafter"/>
</dbReference>
<dbReference type="GO" id="GO:0016773">
    <property type="term" value="F:phosphotransferase activity, alcohol group as acceptor"/>
    <property type="evidence" value="ECO:0007669"/>
    <property type="project" value="InterPro"/>
</dbReference>
<evidence type="ECO:0000256" key="3">
    <source>
        <dbReference type="ARBA" id="ARBA00022695"/>
    </source>
</evidence>
<protein>
    <recommendedName>
        <fullName evidence="1">D-glycero-beta-D-manno-heptose 1-phosphate adenylyltransferase</fullName>
        <ecNumber evidence="1">2.7.7.70</ecNumber>
    </recommendedName>
</protein>
<feature type="domain" description="Cytidyltransferase-like" evidence="10">
    <location>
        <begin position="317"/>
        <end position="410"/>
    </location>
</feature>
<evidence type="ECO:0000259" key="9">
    <source>
        <dbReference type="Pfam" id="PF00294"/>
    </source>
</evidence>
<dbReference type="GO" id="GO:0033786">
    <property type="term" value="F:heptose-1-phosphate adenylyltransferase activity"/>
    <property type="evidence" value="ECO:0007669"/>
    <property type="project" value="TreeGrafter"/>
</dbReference>
<dbReference type="InterPro" id="IPR004821">
    <property type="entry name" value="Cyt_trans-like"/>
</dbReference>
<dbReference type="RefSeq" id="WP_285634021.1">
    <property type="nucleotide sequence ID" value="NZ_BSTJ01000015.1"/>
</dbReference>
<dbReference type="GO" id="GO:0033785">
    <property type="term" value="F:heptose 7-phosphate kinase activity"/>
    <property type="evidence" value="ECO:0007669"/>
    <property type="project" value="TreeGrafter"/>
</dbReference>
<reference evidence="11" key="1">
    <citation type="submission" date="2023-03" db="EMBL/GenBank/DDBJ databases">
        <title>Actinoallomurus iriomotensis NBRC 103681.</title>
        <authorList>
            <person name="Ichikawa N."/>
            <person name="Sato H."/>
            <person name="Tonouchi N."/>
        </authorList>
    </citation>
    <scope>NUCLEOTIDE SEQUENCE</scope>
    <source>
        <strain evidence="11">NBRC 103681</strain>
    </source>
</reference>
<dbReference type="Gene3D" id="3.40.50.620">
    <property type="entry name" value="HUPs"/>
    <property type="match status" value="1"/>
</dbReference>
<evidence type="ECO:0000256" key="7">
    <source>
        <dbReference type="ARBA" id="ARBA00023277"/>
    </source>
</evidence>
<dbReference type="Pfam" id="PF01467">
    <property type="entry name" value="CTP_transf_like"/>
    <property type="match status" value="1"/>
</dbReference>
<keyword evidence="6" id="KW-0511">Multifunctional enzyme</keyword>
<dbReference type="InterPro" id="IPR014729">
    <property type="entry name" value="Rossmann-like_a/b/a_fold"/>
</dbReference>
<accession>A0A9W6RS41</accession>
<dbReference type="InterPro" id="IPR011611">
    <property type="entry name" value="PfkB_dom"/>
</dbReference>
<dbReference type="SUPFAM" id="SSF53613">
    <property type="entry name" value="Ribokinase-like"/>
    <property type="match status" value="1"/>
</dbReference>
<dbReference type="Gene3D" id="3.40.1190.20">
    <property type="match status" value="1"/>
</dbReference>
<evidence type="ECO:0000256" key="4">
    <source>
        <dbReference type="ARBA" id="ARBA00022741"/>
    </source>
</evidence>
<dbReference type="PANTHER" id="PTHR46969">
    <property type="entry name" value="BIFUNCTIONAL PROTEIN HLDE"/>
    <property type="match status" value="1"/>
</dbReference>
<evidence type="ECO:0000259" key="10">
    <source>
        <dbReference type="Pfam" id="PF01467"/>
    </source>
</evidence>
<dbReference type="NCBIfam" id="TIGR00125">
    <property type="entry name" value="cyt_tran_rel"/>
    <property type="match status" value="1"/>
</dbReference>
<proteinExistence type="predicted"/>
<keyword evidence="2" id="KW-0808">Transferase</keyword>
<dbReference type="Pfam" id="PF00294">
    <property type="entry name" value="PfkB"/>
    <property type="match status" value="1"/>
</dbReference>
<dbReference type="GO" id="GO:0005524">
    <property type="term" value="F:ATP binding"/>
    <property type="evidence" value="ECO:0007669"/>
    <property type="project" value="UniProtKB-KW"/>
</dbReference>
<keyword evidence="5" id="KW-0067">ATP-binding</keyword>
<keyword evidence="4" id="KW-0547">Nucleotide-binding</keyword>
<dbReference type="InterPro" id="IPR029056">
    <property type="entry name" value="Ribokinase-like"/>
</dbReference>
<evidence type="ECO:0000313" key="11">
    <source>
        <dbReference type="EMBL" id="GLY80713.1"/>
    </source>
</evidence>
<organism evidence="11 12">
    <name type="scientific">Actinoallomurus iriomotensis</name>
    <dbReference type="NCBI Taxonomy" id="478107"/>
    <lineage>
        <taxon>Bacteria</taxon>
        <taxon>Bacillati</taxon>
        <taxon>Actinomycetota</taxon>
        <taxon>Actinomycetes</taxon>
        <taxon>Streptosporangiales</taxon>
        <taxon>Thermomonosporaceae</taxon>
        <taxon>Actinoallomurus</taxon>
    </lineage>
</organism>
<evidence type="ECO:0000256" key="5">
    <source>
        <dbReference type="ARBA" id="ARBA00022840"/>
    </source>
</evidence>
<evidence type="ECO:0000256" key="1">
    <source>
        <dbReference type="ARBA" id="ARBA00012519"/>
    </source>
</evidence>
<dbReference type="SUPFAM" id="SSF52374">
    <property type="entry name" value="Nucleotidylyl transferase"/>
    <property type="match status" value="1"/>
</dbReference>
<feature type="domain" description="Carbohydrate kinase PfkB" evidence="9">
    <location>
        <begin position="2"/>
        <end position="290"/>
    </location>
</feature>
<keyword evidence="7" id="KW-0119">Carbohydrate metabolism</keyword>
<name>A0A9W6RS41_9ACTN</name>
<dbReference type="NCBIfam" id="TIGR02199">
    <property type="entry name" value="rfaE_dom_II"/>
    <property type="match status" value="1"/>
</dbReference>
<evidence type="ECO:0000256" key="6">
    <source>
        <dbReference type="ARBA" id="ARBA00023268"/>
    </source>
</evidence>
<dbReference type="InterPro" id="IPR011914">
    <property type="entry name" value="RfaE_dom_II"/>
</dbReference>
<dbReference type="Proteomes" id="UP001165135">
    <property type="component" value="Unassembled WGS sequence"/>
</dbReference>
<sequence length="444" mass="46586">MKPVVIVGDVMLDRDLDGRAERLSPDAPVPVVDAVEEHTRPGGAGLAALLAADDGPDVVLVTPLGADRVSRTLRDLLAPRVRVVALPLSESPAEKTRVRAGGHPLVRIDRTAPGAVGEPGREVQAVLADAGAVLVSDYGRGTAAQPRMRELLADAARRVPLVWDPHPRGADPVPRARLICPNLSEALAWCDRREDDLDAVTRSAEEILRRYRADGVAVTMGERGALLSHGSGAPQIFPAEPVTGRDTCGAGDRFAATAARLLARGALPSEAVEAAVAAAAAFVERGAASALSQTPAPRPVRDPVAAVREAGGTVVATGGCFDVLHAGHVATLRAARALGDCLVVCLNSDASVRRAKGPDRPVNPAADRAAVLNALECVDAVEVFEEDTPEEILRRLRPDVWVKGGDYTVDRLPEASVVASWGGRTVVLPYLPGRSTTRILAHRS</sequence>